<keyword evidence="5 12" id="KW-0552">Olfaction</keyword>
<accession>A0A091D334</accession>
<dbReference type="PRINTS" id="PR00245">
    <property type="entry name" value="OLFACTORYR"/>
</dbReference>
<keyword evidence="10 11" id="KW-0807">Transducer</keyword>
<dbReference type="Pfam" id="PF13853">
    <property type="entry name" value="7tm_4"/>
    <property type="match status" value="1"/>
</dbReference>
<dbReference type="FunFam" id="1.20.1070.10:FF:000001">
    <property type="entry name" value="Olfactory receptor"/>
    <property type="match status" value="1"/>
</dbReference>
<evidence type="ECO:0000259" key="13">
    <source>
        <dbReference type="PROSITE" id="PS50262"/>
    </source>
</evidence>
<dbReference type="AlphaFoldDB" id="A0A091D334"/>
<feature type="domain" description="G-protein coupled receptors family 1 profile" evidence="13">
    <location>
        <begin position="41"/>
        <end position="290"/>
    </location>
</feature>
<dbReference type="SUPFAM" id="SSF81321">
    <property type="entry name" value="Family A G protein-coupled receptor-like"/>
    <property type="match status" value="1"/>
</dbReference>
<dbReference type="PROSITE" id="PS00237">
    <property type="entry name" value="G_PROTEIN_RECEP_F1_1"/>
    <property type="match status" value="1"/>
</dbReference>
<feature type="transmembrane region" description="Helical" evidence="12">
    <location>
        <begin position="62"/>
        <end position="82"/>
    </location>
</feature>
<protein>
    <recommendedName>
        <fullName evidence="12">Olfactory receptor</fullName>
    </recommendedName>
</protein>
<dbReference type="GO" id="GO:0004930">
    <property type="term" value="F:G protein-coupled receptor activity"/>
    <property type="evidence" value="ECO:0007669"/>
    <property type="project" value="UniProtKB-KW"/>
</dbReference>
<feature type="transmembrane region" description="Helical" evidence="12">
    <location>
        <begin position="272"/>
        <end position="292"/>
    </location>
</feature>
<feature type="transmembrane region" description="Helical" evidence="12">
    <location>
        <begin position="241"/>
        <end position="260"/>
    </location>
</feature>
<keyword evidence="8 12" id="KW-0472">Membrane</keyword>
<evidence type="ECO:0000256" key="12">
    <source>
        <dbReference type="RuleBase" id="RU363047"/>
    </source>
</evidence>
<dbReference type="InterPro" id="IPR000276">
    <property type="entry name" value="GPCR_Rhodpsn"/>
</dbReference>
<dbReference type="OMA" id="ANANQDM"/>
<dbReference type="PRINTS" id="PR00237">
    <property type="entry name" value="GPCRRHODOPSN"/>
</dbReference>
<dbReference type="eggNOG" id="ENOG502SIWR">
    <property type="taxonomic scope" value="Eukaryota"/>
</dbReference>
<dbReference type="STRING" id="885580.ENSFDAP00000011937"/>
<evidence type="ECO:0000256" key="6">
    <source>
        <dbReference type="ARBA" id="ARBA00022989"/>
    </source>
</evidence>
<dbReference type="PANTHER" id="PTHR26453">
    <property type="entry name" value="OLFACTORY RECEPTOR"/>
    <property type="match status" value="1"/>
</dbReference>
<evidence type="ECO:0000313" key="14">
    <source>
        <dbReference type="EMBL" id="KFO24600.1"/>
    </source>
</evidence>
<name>A0A091D334_FUKDA</name>
<dbReference type="PROSITE" id="PS50262">
    <property type="entry name" value="G_PROTEIN_RECEP_F1_2"/>
    <property type="match status" value="1"/>
</dbReference>
<dbReference type="InterPro" id="IPR000725">
    <property type="entry name" value="Olfact_rcpt"/>
</dbReference>
<proteinExistence type="inferred from homology"/>
<keyword evidence="6 12" id="KW-1133">Transmembrane helix</keyword>
<reference evidence="14 15" key="1">
    <citation type="submission" date="2013-11" db="EMBL/GenBank/DDBJ databases">
        <title>The Damaraland mole rat (Fukomys damarensis) genome and evolution of African mole rats.</title>
        <authorList>
            <person name="Gladyshev V.N."/>
            <person name="Fang X."/>
        </authorList>
    </citation>
    <scope>NUCLEOTIDE SEQUENCE [LARGE SCALE GENOMIC DNA]</scope>
    <source>
        <tissue evidence="14">Liver</tissue>
    </source>
</reference>
<evidence type="ECO:0000256" key="8">
    <source>
        <dbReference type="ARBA" id="ARBA00023136"/>
    </source>
</evidence>
<evidence type="ECO:0000256" key="5">
    <source>
        <dbReference type="ARBA" id="ARBA00022725"/>
    </source>
</evidence>
<feature type="transmembrane region" description="Helical" evidence="12">
    <location>
        <begin position="27"/>
        <end position="50"/>
    </location>
</feature>
<organism evidence="14 15">
    <name type="scientific">Fukomys damarensis</name>
    <name type="common">Damaraland mole rat</name>
    <name type="synonym">Cryptomys damarensis</name>
    <dbReference type="NCBI Taxonomy" id="885580"/>
    <lineage>
        <taxon>Eukaryota</taxon>
        <taxon>Metazoa</taxon>
        <taxon>Chordata</taxon>
        <taxon>Craniata</taxon>
        <taxon>Vertebrata</taxon>
        <taxon>Euteleostomi</taxon>
        <taxon>Mammalia</taxon>
        <taxon>Eutheria</taxon>
        <taxon>Euarchontoglires</taxon>
        <taxon>Glires</taxon>
        <taxon>Rodentia</taxon>
        <taxon>Hystricomorpha</taxon>
        <taxon>Bathyergidae</taxon>
        <taxon>Fukomys</taxon>
    </lineage>
</organism>
<comment type="similarity">
    <text evidence="11">Belongs to the G-protein coupled receptor 1 family.</text>
</comment>
<feature type="transmembrane region" description="Helical" evidence="12">
    <location>
        <begin position="200"/>
        <end position="229"/>
    </location>
</feature>
<evidence type="ECO:0000256" key="3">
    <source>
        <dbReference type="ARBA" id="ARBA00022606"/>
    </source>
</evidence>
<keyword evidence="9 11" id="KW-0675">Receptor</keyword>
<keyword evidence="15" id="KW-1185">Reference proteome</keyword>
<evidence type="ECO:0000256" key="4">
    <source>
        <dbReference type="ARBA" id="ARBA00022692"/>
    </source>
</evidence>
<evidence type="ECO:0000256" key="2">
    <source>
        <dbReference type="ARBA" id="ARBA00022475"/>
    </source>
</evidence>
<evidence type="ECO:0000256" key="1">
    <source>
        <dbReference type="ARBA" id="ARBA00004651"/>
    </source>
</evidence>
<comment type="subcellular location">
    <subcellularLocation>
        <location evidence="1 12">Cell membrane</location>
        <topology evidence="1 12">Multi-pass membrane protein</topology>
    </subcellularLocation>
</comment>
<keyword evidence="3 12" id="KW-0716">Sensory transduction</keyword>
<dbReference type="GO" id="GO:0005886">
    <property type="term" value="C:plasma membrane"/>
    <property type="evidence" value="ECO:0007669"/>
    <property type="project" value="UniProtKB-SubCell"/>
</dbReference>
<dbReference type="Proteomes" id="UP000028990">
    <property type="component" value="Unassembled WGS sequence"/>
</dbReference>
<dbReference type="OrthoDB" id="9975554at2759"/>
<keyword evidence="2 12" id="KW-1003">Cell membrane</keyword>
<dbReference type="EMBL" id="KN123543">
    <property type="protein sequence ID" value="KFO24600.1"/>
    <property type="molecule type" value="Genomic_DNA"/>
</dbReference>
<evidence type="ECO:0000256" key="10">
    <source>
        <dbReference type="ARBA" id="ARBA00023224"/>
    </source>
</evidence>
<gene>
    <name evidence="14" type="ORF">H920_14086</name>
</gene>
<evidence type="ECO:0000256" key="7">
    <source>
        <dbReference type="ARBA" id="ARBA00023040"/>
    </source>
</evidence>
<feature type="transmembrane region" description="Helical" evidence="12">
    <location>
        <begin position="141"/>
        <end position="166"/>
    </location>
</feature>
<sequence length="312" mass="34345">MVCDNGTAVTEFILLGFSGSPSLQVPLFWGVLCIYLVTLLGNSLIIVLTLADPALHSPMYFFLHHFSLVEILYTTTVVPRMLADLMSTHPTIPLISCFTQMYFFSCFGVTECCLLTAMAYDRYAAICRPLHYTTLMNQGACNCMVGASYLMGIITGTTHSICIFTLPFRGANTIHHFLCDILPVLRLATGSTFRGEVGNLAVTISFIVTPFLLIMASYTCILATILGVATSQSHQKVFSTCSSHLFVVILFFGTGTVAYLRPEAGSSPDTDQIIGVFYTVVTPMFNPFVYTLRNKEVTGAMKRLTNRFLWSA</sequence>
<evidence type="ECO:0000313" key="15">
    <source>
        <dbReference type="Proteomes" id="UP000028990"/>
    </source>
</evidence>
<dbReference type="InterPro" id="IPR017452">
    <property type="entry name" value="GPCR_Rhodpsn_7TM"/>
</dbReference>
<keyword evidence="4 11" id="KW-0812">Transmembrane</keyword>
<feature type="transmembrane region" description="Helical" evidence="12">
    <location>
        <begin position="102"/>
        <end position="120"/>
    </location>
</feature>
<dbReference type="CDD" id="cd15225">
    <property type="entry name" value="7tmA_OR10A-like"/>
    <property type="match status" value="1"/>
</dbReference>
<evidence type="ECO:0000256" key="9">
    <source>
        <dbReference type="ARBA" id="ARBA00023170"/>
    </source>
</evidence>
<evidence type="ECO:0000256" key="11">
    <source>
        <dbReference type="RuleBase" id="RU000688"/>
    </source>
</evidence>
<keyword evidence="7 11" id="KW-0297">G-protein coupled receptor</keyword>
<dbReference type="Gene3D" id="1.20.1070.10">
    <property type="entry name" value="Rhodopsin 7-helix transmembrane proteins"/>
    <property type="match status" value="1"/>
</dbReference>
<dbReference type="GO" id="GO:0004984">
    <property type="term" value="F:olfactory receptor activity"/>
    <property type="evidence" value="ECO:0007669"/>
    <property type="project" value="InterPro"/>
</dbReference>